<evidence type="ECO:0000256" key="12">
    <source>
        <dbReference type="ARBA" id="ARBA00040743"/>
    </source>
</evidence>
<evidence type="ECO:0000259" key="15">
    <source>
        <dbReference type="Pfam" id="PF13145"/>
    </source>
</evidence>
<evidence type="ECO:0000256" key="5">
    <source>
        <dbReference type="ARBA" id="ARBA00022692"/>
    </source>
</evidence>
<keyword evidence="6 14" id="KW-1133">Transmembrane helix</keyword>
<feature type="transmembrane region" description="Helical" evidence="14">
    <location>
        <begin position="12"/>
        <end position="29"/>
    </location>
</feature>
<dbReference type="GO" id="GO:0003755">
    <property type="term" value="F:peptidyl-prolyl cis-trans isomerase activity"/>
    <property type="evidence" value="ECO:0007669"/>
    <property type="project" value="InterPro"/>
</dbReference>
<evidence type="ECO:0000256" key="7">
    <source>
        <dbReference type="ARBA" id="ARBA00023136"/>
    </source>
</evidence>
<dbReference type="Pfam" id="PF13145">
    <property type="entry name" value="Rotamase_2"/>
    <property type="match status" value="2"/>
</dbReference>
<evidence type="ECO:0000256" key="8">
    <source>
        <dbReference type="ARBA" id="ARBA00023186"/>
    </source>
</evidence>
<dbReference type="RefSeq" id="WP_189680535.1">
    <property type="nucleotide sequence ID" value="NZ_BNCJ01000006.1"/>
</dbReference>
<keyword evidence="17" id="KW-1185">Reference proteome</keyword>
<keyword evidence="3" id="KW-1003">Cell membrane</keyword>
<evidence type="ECO:0000256" key="1">
    <source>
        <dbReference type="ARBA" id="ARBA00004382"/>
    </source>
</evidence>
<dbReference type="AlphaFoldDB" id="A0A8J3GYV9"/>
<dbReference type="InterPro" id="IPR046357">
    <property type="entry name" value="PPIase_dom_sf"/>
</dbReference>
<keyword evidence="7 14" id="KW-0472">Membrane</keyword>
<comment type="caution">
    <text evidence="16">The sequence shown here is derived from an EMBL/GenBank/DDBJ whole genome shotgun (WGS) entry which is preliminary data.</text>
</comment>
<dbReference type="Gene3D" id="3.10.50.40">
    <property type="match status" value="1"/>
</dbReference>
<keyword evidence="5 14" id="KW-0812">Transmembrane</keyword>
<feature type="domain" description="PpiC" evidence="15">
    <location>
        <begin position="245"/>
        <end position="364"/>
    </location>
</feature>
<evidence type="ECO:0000256" key="14">
    <source>
        <dbReference type="SAM" id="Phobius"/>
    </source>
</evidence>
<dbReference type="PANTHER" id="PTHR47529">
    <property type="entry name" value="PEPTIDYL-PROLYL CIS-TRANS ISOMERASE D"/>
    <property type="match status" value="1"/>
</dbReference>
<protein>
    <recommendedName>
        <fullName evidence="2">Parvulin-like PPIase</fullName>
    </recommendedName>
    <alternativeName>
        <fullName evidence="9">Peptidyl-prolyl cis-trans isomerase plp</fullName>
    </alternativeName>
    <alternativeName>
        <fullName evidence="12">Periplasmic chaperone PpiD</fullName>
    </alternativeName>
    <alternativeName>
        <fullName evidence="13">Periplasmic folding chaperone</fullName>
    </alternativeName>
    <alternativeName>
        <fullName evidence="10">Rotamase plp</fullName>
    </alternativeName>
</protein>
<comment type="similarity">
    <text evidence="11">Belongs to the PpiD chaperone family.</text>
</comment>
<dbReference type="PANTHER" id="PTHR47529:SF1">
    <property type="entry name" value="PERIPLASMIC CHAPERONE PPID"/>
    <property type="match status" value="1"/>
</dbReference>
<evidence type="ECO:0000256" key="10">
    <source>
        <dbReference type="ARBA" id="ARBA00031484"/>
    </source>
</evidence>
<evidence type="ECO:0000256" key="11">
    <source>
        <dbReference type="ARBA" id="ARBA00038408"/>
    </source>
</evidence>
<dbReference type="EMBL" id="BNCJ01000006">
    <property type="protein sequence ID" value="GHF53322.1"/>
    <property type="molecule type" value="Genomic_DNA"/>
</dbReference>
<dbReference type="SUPFAM" id="SSF109998">
    <property type="entry name" value="Triger factor/SurA peptide-binding domain-like"/>
    <property type="match status" value="1"/>
</dbReference>
<reference evidence="16" key="1">
    <citation type="journal article" date="2014" name="Int. J. Syst. Evol. Microbiol.">
        <title>Complete genome sequence of Corynebacterium casei LMG S-19264T (=DSM 44701T), isolated from a smear-ripened cheese.</title>
        <authorList>
            <consortium name="US DOE Joint Genome Institute (JGI-PGF)"/>
            <person name="Walter F."/>
            <person name="Albersmeier A."/>
            <person name="Kalinowski J."/>
            <person name="Ruckert C."/>
        </authorList>
    </citation>
    <scope>NUCLEOTIDE SEQUENCE</scope>
    <source>
        <strain evidence="16">KCTC 42650</strain>
    </source>
</reference>
<feature type="domain" description="PpiC" evidence="15">
    <location>
        <begin position="480"/>
        <end position="562"/>
    </location>
</feature>
<sequence>MAARVKSLGNTVVWIIMGLLIIGLAGFGATNLTGTVRTVGHVGDQTIDVDTYARALQRQMREIEAQTGQALQMSQARAMGLDQQVLSQLVTLAALDNEASTLGLSVGDENLQKEIMRIPAFQGIDGKFDREAYKFALERANMKEAGFEQDLRQDSTRSLLQGAITSGVKMPDALTDAMIAYIGARRSFTWALLDENALAEPLAEPTEEQLSAHYEAHKDRFMRPETRKISYIELTPATMLDKVQVDDAAIQALYDKNKAEYEQPERRLVERLVFADDKAANTAKAQLEAGGTTFEQLVADRGLKMDDIDLGDMTIGDLGSAGEAIFAAEVGDVVGPLPSDLGPALFRVNGRLEATSTSLDEVKDELREELAGSQARRMIEAEVQGIEDMLAGGATLEDVSKDKGLQLGSIDWTAGSKDGIAAYAEFDKAAAEATEGAFPEVKFLDDGGIFALRLDQVEAPRVETFDEARDEVVADWTREQTRAALEAQAEKAVAELATSGDFAAAGLTPTSETGLTRTAFIEGAPRDLLTQVFEMAKGDVRVVPGDAGIVVVRLDDILPAEDSAEITMLKQSVSEQQSQALAQALFAAFAQDVQLRARPRIDERALGAVLGSFN</sequence>
<dbReference type="SUPFAM" id="SSF54534">
    <property type="entry name" value="FKBP-like"/>
    <property type="match status" value="1"/>
</dbReference>
<evidence type="ECO:0000256" key="3">
    <source>
        <dbReference type="ARBA" id="ARBA00022475"/>
    </source>
</evidence>
<name>A0A8J3GYV9_9RHOB</name>
<comment type="subcellular location">
    <subcellularLocation>
        <location evidence="1">Cell inner membrane</location>
        <topology evidence="1">Single-pass type II membrane protein</topology>
        <orientation evidence="1">Periplasmic side</orientation>
    </subcellularLocation>
</comment>
<proteinExistence type="inferred from homology"/>
<evidence type="ECO:0000313" key="16">
    <source>
        <dbReference type="EMBL" id="GHF53322.1"/>
    </source>
</evidence>
<evidence type="ECO:0000256" key="9">
    <source>
        <dbReference type="ARBA" id="ARBA00030642"/>
    </source>
</evidence>
<dbReference type="Pfam" id="PF13624">
    <property type="entry name" value="SurA_N_3"/>
    <property type="match status" value="1"/>
</dbReference>
<organism evidence="16 17">
    <name type="scientific">Seohaeicola zhoushanensis</name>
    <dbReference type="NCBI Taxonomy" id="1569283"/>
    <lineage>
        <taxon>Bacteria</taxon>
        <taxon>Pseudomonadati</taxon>
        <taxon>Pseudomonadota</taxon>
        <taxon>Alphaproteobacteria</taxon>
        <taxon>Rhodobacterales</taxon>
        <taxon>Roseobacteraceae</taxon>
        <taxon>Seohaeicola</taxon>
    </lineage>
</organism>
<dbReference type="InterPro" id="IPR052029">
    <property type="entry name" value="PpiD_chaperone"/>
</dbReference>
<gene>
    <name evidence="16" type="primary">ybaU</name>
    <name evidence="16" type="ORF">GCM10017056_26130</name>
</gene>
<dbReference type="Gene3D" id="1.10.4030.10">
    <property type="entry name" value="Porin chaperone SurA, peptide-binding domain"/>
    <property type="match status" value="1"/>
</dbReference>
<keyword evidence="8" id="KW-0143">Chaperone</keyword>
<dbReference type="GO" id="GO:0005886">
    <property type="term" value="C:plasma membrane"/>
    <property type="evidence" value="ECO:0007669"/>
    <property type="project" value="UniProtKB-SubCell"/>
</dbReference>
<dbReference type="InterPro" id="IPR000297">
    <property type="entry name" value="PPIase_PpiC"/>
</dbReference>
<evidence type="ECO:0000256" key="4">
    <source>
        <dbReference type="ARBA" id="ARBA00022519"/>
    </source>
</evidence>
<dbReference type="Proteomes" id="UP000626220">
    <property type="component" value="Unassembled WGS sequence"/>
</dbReference>
<accession>A0A8J3GYV9</accession>
<evidence type="ECO:0000256" key="6">
    <source>
        <dbReference type="ARBA" id="ARBA00022989"/>
    </source>
</evidence>
<dbReference type="InterPro" id="IPR027304">
    <property type="entry name" value="Trigger_fact/SurA_dom_sf"/>
</dbReference>
<evidence type="ECO:0000256" key="2">
    <source>
        <dbReference type="ARBA" id="ARBA00018370"/>
    </source>
</evidence>
<evidence type="ECO:0000256" key="13">
    <source>
        <dbReference type="ARBA" id="ARBA00042775"/>
    </source>
</evidence>
<evidence type="ECO:0000313" key="17">
    <source>
        <dbReference type="Proteomes" id="UP000626220"/>
    </source>
</evidence>
<keyword evidence="16" id="KW-0413">Isomerase</keyword>
<reference evidence="16" key="2">
    <citation type="submission" date="2020-09" db="EMBL/GenBank/DDBJ databases">
        <authorList>
            <person name="Sun Q."/>
            <person name="Kim S."/>
        </authorList>
    </citation>
    <scope>NUCLEOTIDE SEQUENCE</scope>
    <source>
        <strain evidence="16">KCTC 42650</strain>
    </source>
</reference>
<keyword evidence="4" id="KW-0997">Cell inner membrane</keyword>